<evidence type="ECO:0000313" key="3">
    <source>
        <dbReference type="Proteomes" id="UP001221142"/>
    </source>
</evidence>
<protein>
    <submittedName>
        <fullName evidence="2">Uncharacterized protein</fullName>
    </submittedName>
</protein>
<gene>
    <name evidence="2" type="ORF">FB45DRAFT_1025831</name>
</gene>
<reference evidence="2" key="1">
    <citation type="submission" date="2023-03" db="EMBL/GenBank/DDBJ databases">
        <title>Massive genome expansion in bonnet fungi (Mycena s.s.) driven by repeated elements and novel gene families across ecological guilds.</title>
        <authorList>
            <consortium name="Lawrence Berkeley National Laboratory"/>
            <person name="Harder C.B."/>
            <person name="Miyauchi S."/>
            <person name="Viragh M."/>
            <person name="Kuo A."/>
            <person name="Thoen E."/>
            <person name="Andreopoulos B."/>
            <person name="Lu D."/>
            <person name="Skrede I."/>
            <person name="Drula E."/>
            <person name="Henrissat B."/>
            <person name="Morin E."/>
            <person name="Kohler A."/>
            <person name="Barry K."/>
            <person name="LaButti K."/>
            <person name="Morin E."/>
            <person name="Salamov A."/>
            <person name="Lipzen A."/>
            <person name="Mereny Z."/>
            <person name="Hegedus B."/>
            <person name="Baldrian P."/>
            <person name="Stursova M."/>
            <person name="Weitz H."/>
            <person name="Taylor A."/>
            <person name="Grigoriev I.V."/>
            <person name="Nagy L.G."/>
            <person name="Martin F."/>
            <person name="Kauserud H."/>
        </authorList>
    </citation>
    <scope>NUCLEOTIDE SEQUENCE</scope>
    <source>
        <strain evidence="2">9284</strain>
    </source>
</reference>
<sequence>MSFFSDHTDEYGDEDLHGTDSGGDDDSDSDASVSSFSSSELPDESFEPMPEHLTLPLELQQRILGQETSQFQLMWGTYRFVSRAWKEHVEFLAKTEWVTTGAFEYPGYMIRHPKDGKVFLCGFFEFLRLDGDTAVFQAECAREYHKNLVVACKATAPPDVQVCGFVHDVPIAGMEVEWKTLIITCPWRAIVGRVLAEELRVEAYRARTNRRMMTKVKRLRSGGMDKIGEALDLFAAHLHGAYAAVRKARLGRADKRGDERLKQARVAASWRLLAAGDESEEEEEEEDSDSNSSAERESDSDESSDEESGVYHLNLHHQSEDSDAYTPTQ</sequence>
<dbReference type="EMBL" id="JARKIF010000007">
    <property type="protein sequence ID" value="KAJ7634925.1"/>
    <property type="molecule type" value="Genomic_DNA"/>
</dbReference>
<evidence type="ECO:0000313" key="2">
    <source>
        <dbReference type="EMBL" id="KAJ7634925.1"/>
    </source>
</evidence>
<dbReference type="Proteomes" id="UP001221142">
    <property type="component" value="Unassembled WGS sequence"/>
</dbReference>
<feature type="compositionally biased region" description="Low complexity" evidence="1">
    <location>
        <begin position="30"/>
        <end position="39"/>
    </location>
</feature>
<comment type="caution">
    <text evidence="2">The sequence shown here is derived from an EMBL/GenBank/DDBJ whole genome shotgun (WGS) entry which is preliminary data.</text>
</comment>
<dbReference type="AlphaFoldDB" id="A0AAD7FS19"/>
<proteinExistence type="predicted"/>
<feature type="compositionally biased region" description="Basic and acidic residues" evidence="1">
    <location>
        <begin position="1"/>
        <end position="18"/>
    </location>
</feature>
<feature type="region of interest" description="Disordered" evidence="1">
    <location>
        <begin position="1"/>
        <end position="48"/>
    </location>
</feature>
<name>A0AAD7FS19_9AGAR</name>
<evidence type="ECO:0000256" key="1">
    <source>
        <dbReference type="SAM" id="MobiDB-lite"/>
    </source>
</evidence>
<feature type="region of interest" description="Disordered" evidence="1">
    <location>
        <begin position="273"/>
        <end position="329"/>
    </location>
</feature>
<feature type="compositionally biased region" description="Acidic residues" evidence="1">
    <location>
        <begin position="298"/>
        <end position="308"/>
    </location>
</feature>
<organism evidence="2 3">
    <name type="scientific">Roridomyces roridus</name>
    <dbReference type="NCBI Taxonomy" id="1738132"/>
    <lineage>
        <taxon>Eukaryota</taxon>
        <taxon>Fungi</taxon>
        <taxon>Dikarya</taxon>
        <taxon>Basidiomycota</taxon>
        <taxon>Agaricomycotina</taxon>
        <taxon>Agaricomycetes</taxon>
        <taxon>Agaricomycetidae</taxon>
        <taxon>Agaricales</taxon>
        <taxon>Marasmiineae</taxon>
        <taxon>Mycenaceae</taxon>
        <taxon>Roridomyces</taxon>
    </lineage>
</organism>
<accession>A0AAD7FS19</accession>
<feature type="compositionally biased region" description="Acidic residues" evidence="1">
    <location>
        <begin position="277"/>
        <end position="289"/>
    </location>
</feature>
<keyword evidence="3" id="KW-1185">Reference proteome</keyword>